<evidence type="ECO:0000256" key="8">
    <source>
        <dbReference type="ARBA" id="ARBA00023065"/>
    </source>
</evidence>
<accession>A0AAD7YCC4</accession>
<keyword evidence="7 12" id="KW-0040">ANK repeat</keyword>
<evidence type="ECO:0000256" key="6">
    <source>
        <dbReference type="ARBA" id="ARBA00022989"/>
    </source>
</evidence>
<dbReference type="SMART" id="SM00248">
    <property type="entry name" value="ANK"/>
    <property type="match status" value="9"/>
</dbReference>
<dbReference type="PRINTS" id="PR01415">
    <property type="entry name" value="ANKYRIN"/>
</dbReference>
<dbReference type="Gene3D" id="1.10.287.70">
    <property type="match status" value="1"/>
</dbReference>
<feature type="repeat" description="ANK" evidence="12">
    <location>
        <begin position="444"/>
        <end position="465"/>
    </location>
</feature>
<keyword evidence="8" id="KW-0406">Ion transport</keyword>
<sequence>MLKRNININREVVRVSYHTPRDSGQDKRDEVENDLDPVLERQRKSKSLDVQQAFRTDLPCKYDAVVKPFFPAAFATNLTMNTLEVLEGTLAMRRSANHVTKLNTRLIESIPGGDIAFMNRMMAMGANSNATCRLNHVSACHIAAMHDNEALDLLLRSGADISRADKHGRTPLHLAAWAGHAKQIALLLNFPEALRKSVIDRVALSPETLEEVKRLSLPVNKLTNIPCRLNVESTLPDEWSDGMEHNCRNVKEILPLFQQGWTALHSASARAQHHCVQLLLAAGADPNAQDLLCRTPLDVAGYAHYMGYNIDVKNFKETVNLLLNAGDKFQRCCHKSNPLDTPLHTAVELESEEVVEKMLLAGASATTWNSQGLTAMHLCVRKRSKELLQLLANHKSGNDDPYLATVDVKDRTGTTVLCAAVKSEWLQGVCIALGAGASITMKTDGESPIHIAALLGNIDILQEILTVAKYNSTIDFRNEKGETALFKAISHNQLDALKLLLEAGSSIEVEISDKANVFHVAAQYGNRDVLEYLLEYNSNITAKLINSDVWKHIIYLTVFLIAIQEIIFIKIKSKRHLLCLETWLKFWSIALALVLPRVVSWDTEYSPEWARLIATVGLLLTWFEMMFLISRFPNWGYYVLMFGKVANKVFKILVSFVFLIFGFSVSFMIQFRAEPPFEGPWSAFVTTMVMMTSEFDYNDTISEENTVNSSASIIILRLIFVSFLILVSIVLMNLLVGVAVNDVNNLEIIGSIKRLEKQVEFITSLEDIVFNKFIKKIVPKRLYNKWWKNKKWENVIVLRPREATCSNCNRLPARLREAIFEKAQSQKKQSDEEQGTMLYQMKLDEIYKVIVQKDGEPPKSENPDNALNKIYGKQNQGCIA</sequence>
<dbReference type="InterPro" id="IPR002110">
    <property type="entry name" value="Ankyrin_rpt"/>
</dbReference>
<evidence type="ECO:0000256" key="3">
    <source>
        <dbReference type="ARBA" id="ARBA00022606"/>
    </source>
</evidence>
<dbReference type="PANTHER" id="PTHR47143">
    <property type="entry name" value="TRANSIENT RECEPTOR POTENTIAL CATION CHANNEL PROTEIN PAINLESS"/>
    <property type="match status" value="1"/>
</dbReference>
<dbReference type="PROSITE" id="PS50297">
    <property type="entry name" value="ANK_REP_REGION"/>
    <property type="match status" value="5"/>
</dbReference>
<feature type="repeat" description="ANK" evidence="12">
    <location>
        <begin position="167"/>
        <end position="189"/>
    </location>
</feature>
<dbReference type="SUPFAM" id="SSF48403">
    <property type="entry name" value="Ankyrin repeat"/>
    <property type="match status" value="2"/>
</dbReference>
<organism evidence="15 16">
    <name type="scientific">Mythimna separata</name>
    <name type="common">Oriental armyworm</name>
    <name type="synonym">Pseudaletia separata</name>
    <dbReference type="NCBI Taxonomy" id="271217"/>
    <lineage>
        <taxon>Eukaryota</taxon>
        <taxon>Metazoa</taxon>
        <taxon>Ecdysozoa</taxon>
        <taxon>Arthropoda</taxon>
        <taxon>Hexapoda</taxon>
        <taxon>Insecta</taxon>
        <taxon>Pterygota</taxon>
        <taxon>Neoptera</taxon>
        <taxon>Endopterygota</taxon>
        <taxon>Lepidoptera</taxon>
        <taxon>Glossata</taxon>
        <taxon>Ditrysia</taxon>
        <taxon>Noctuoidea</taxon>
        <taxon>Noctuidae</taxon>
        <taxon>Noctuinae</taxon>
        <taxon>Hadenini</taxon>
        <taxon>Mythimna</taxon>
    </lineage>
</organism>
<feature type="repeat" description="ANK" evidence="12">
    <location>
        <begin position="513"/>
        <end position="545"/>
    </location>
</feature>
<comment type="subcellular location">
    <subcellularLocation>
        <location evidence="1">Membrane</location>
        <topology evidence="1">Multi-pass membrane protein</topology>
    </subcellularLocation>
</comment>
<keyword evidence="10" id="KW-0325">Glycoprotein</keyword>
<feature type="repeat" description="ANK" evidence="12">
    <location>
        <begin position="338"/>
        <end position="370"/>
    </location>
</feature>
<gene>
    <name evidence="15" type="ORF">PYW07_009702</name>
</gene>
<comment type="caution">
    <text evidence="15">The sequence shown here is derived from an EMBL/GenBank/DDBJ whole genome shotgun (WGS) entry which is preliminary data.</text>
</comment>
<keyword evidence="11" id="KW-0407">Ion channel</keyword>
<dbReference type="Pfam" id="PF00520">
    <property type="entry name" value="Ion_trans"/>
    <property type="match status" value="1"/>
</dbReference>
<protein>
    <recommendedName>
        <fullName evidence="14">Ion transport domain-containing protein</fullName>
    </recommendedName>
</protein>
<evidence type="ECO:0000256" key="10">
    <source>
        <dbReference type="ARBA" id="ARBA00023180"/>
    </source>
</evidence>
<keyword evidence="9 13" id="KW-0472">Membrane</keyword>
<evidence type="ECO:0000313" key="16">
    <source>
        <dbReference type="Proteomes" id="UP001231518"/>
    </source>
</evidence>
<evidence type="ECO:0000256" key="7">
    <source>
        <dbReference type="ARBA" id="ARBA00023043"/>
    </source>
</evidence>
<dbReference type="InterPro" id="IPR005821">
    <property type="entry name" value="Ion_trans_dom"/>
</dbReference>
<dbReference type="InterPro" id="IPR036770">
    <property type="entry name" value="Ankyrin_rpt-contain_sf"/>
</dbReference>
<evidence type="ECO:0000256" key="4">
    <source>
        <dbReference type="ARBA" id="ARBA00022692"/>
    </source>
</evidence>
<keyword evidence="4 13" id="KW-0812">Transmembrane</keyword>
<feature type="transmembrane region" description="Helical" evidence="13">
    <location>
        <begin position="714"/>
        <end position="736"/>
    </location>
</feature>
<dbReference type="Pfam" id="PF12796">
    <property type="entry name" value="Ank_2"/>
    <property type="match status" value="3"/>
</dbReference>
<name>A0AAD7YCC4_MYTSE</name>
<evidence type="ECO:0000256" key="2">
    <source>
        <dbReference type="ARBA" id="ARBA00022448"/>
    </source>
</evidence>
<evidence type="ECO:0000313" key="15">
    <source>
        <dbReference type="EMBL" id="KAJ8710336.1"/>
    </source>
</evidence>
<feature type="transmembrane region" description="Helical" evidence="13">
    <location>
        <begin position="553"/>
        <end position="571"/>
    </location>
</feature>
<dbReference type="EMBL" id="JARGEI010000023">
    <property type="protein sequence ID" value="KAJ8710336.1"/>
    <property type="molecule type" value="Genomic_DNA"/>
</dbReference>
<evidence type="ECO:0000256" key="9">
    <source>
        <dbReference type="ARBA" id="ARBA00023136"/>
    </source>
</evidence>
<dbReference type="AlphaFoldDB" id="A0AAD7YCC4"/>
<feature type="transmembrane region" description="Helical" evidence="13">
    <location>
        <begin position="649"/>
        <end position="671"/>
    </location>
</feature>
<dbReference type="Gene3D" id="1.25.40.20">
    <property type="entry name" value="Ankyrin repeat-containing domain"/>
    <property type="match status" value="4"/>
</dbReference>
<keyword evidence="6 13" id="KW-1133">Transmembrane helix</keyword>
<evidence type="ECO:0000256" key="1">
    <source>
        <dbReference type="ARBA" id="ARBA00004141"/>
    </source>
</evidence>
<feature type="domain" description="Ion transport" evidence="14">
    <location>
        <begin position="549"/>
        <end position="746"/>
    </location>
</feature>
<dbReference type="GO" id="GO:0005216">
    <property type="term" value="F:monoatomic ion channel activity"/>
    <property type="evidence" value="ECO:0007669"/>
    <property type="project" value="InterPro"/>
</dbReference>
<dbReference type="PANTHER" id="PTHR47143:SF1">
    <property type="entry name" value="ION_TRANS DOMAIN-CONTAINING PROTEIN"/>
    <property type="match status" value="1"/>
</dbReference>
<dbReference type="Proteomes" id="UP001231518">
    <property type="component" value="Chromosome 23"/>
</dbReference>
<evidence type="ECO:0000256" key="11">
    <source>
        <dbReference type="ARBA" id="ARBA00023303"/>
    </source>
</evidence>
<dbReference type="GO" id="GO:0034703">
    <property type="term" value="C:cation channel complex"/>
    <property type="evidence" value="ECO:0007669"/>
    <property type="project" value="UniProtKB-ARBA"/>
</dbReference>
<keyword evidence="3" id="KW-0716">Sensory transduction</keyword>
<keyword evidence="16" id="KW-1185">Reference proteome</keyword>
<feature type="transmembrane region" description="Helical" evidence="13">
    <location>
        <begin position="609"/>
        <end position="629"/>
    </location>
</feature>
<dbReference type="Pfam" id="PF00023">
    <property type="entry name" value="Ank"/>
    <property type="match status" value="1"/>
</dbReference>
<evidence type="ECO:0000256" key="12">
    <source>
        <dbReference type="PROSITE-ProRule" id="PRU00023"/>
    </source>
</evidence>
<reference evidence="15" key="1">
    <citation type="submission" date="2023-03" db="EMBL/GenBank/DDBJ databases">
        <title>Chromosome-level genomes of two armyworms, Mythimna separata and Mythimna loreyi, provide insights into the biosynthesis and reception of sex pheromones.</title>
        <authorList>
            <person name="Zhao H."/>
        </authorList>
    </citation>
    <scope>NUCLEOTIDE SEQUENCE</scope>
    <source>
        <strain evidence="15">BeijingLab</strain>
        <tissue evidence="15">Pupa</tissue>
    </source>
</reference>
<proteinExistence type="predicted"/>
<evidence type="ECO:0000256" key="5">
    <source>
        <dbReference type="ARBA" id="ARBA00022737"/>
    </source>
</evidence>
<feature type="transmembrane region" description="Helical" evidence="13">
    <location>
        <begin position="583"/>
        <end position="603"/>
    </location>
</feature>
<evidence type="ECO:0000259" key="14">
    <source>
        <dbReference type="Pfam" id="PF00520"/>
    </source>
</evidence>
<dbReference type="PROSITE" id="PS50088">
    <property type="entry name" value="ANK_REPEAT"/>
    <property type="match status" value="6"/>
</dbReference>
<dbReference type="InterPro" id="IPR052076">
    <property type="entry name" value="TRP_cation_channel"/>
</dbReference>
<evidence type="ECO:0000256" key="13">
    <source>
        <dbReference type="SAM" id="Phobius"/>
    </source>
</evidence>
<feature type="repeat" description="ANK" evidence="12">
    <location>
        <begin position="259"/>
        <end position="291"/>
    </location>
</feature>
<keyword evidence="2" id="KW-0813">Transport</keyword>
<keyword evidence="5" id="KW-0677">Repeat</keyword>
<feature type="repeat" description="ANK" evidence="12">
    <location>
        <begin position="480"/>
        <end position="512"/>
    </location>
</feature>